<organism evidence="1 3">
    <name type="scientific">Cupriavidus oxalaticus</name>
    <dbReference type="NCBI Taxonomy" id="96344"/>
    <lineage>
        <taxon>Bacteria</taxon>
        <taxon>Pseudomonadati</taxon>
        <taxon>Pseudomonadota</taxon>
        <taxon>Betaproteobacteria</taxon>
        <taxon>Burkholderiales</taxon>
        <taxon>Burkholderiaceae</taxon>
        <taxon>Cupriavidus</taxon>
    </lineage>
</organism>
<gene>
    <name evidence="2" type="ORF">CO2235_200129</name>
    <name evidence="1" type="ORF">CO2235_U850038</name>
</gene>
<proteinExistence type="predicted"/>
<evidence type="ECO:0000313" key="3">
    <source>
        <dbReference type="Proteomes" id="UP000256862"/>
    </source>
</evidence>
<reference evidence="3" key="1">
    <citation type="submission" date="2018-01" db="EMBL/GenBank/DDBJ databases">
        <authorList>
            <person name="Gaut B.S."/>
            <person name="Morton B.R."/>
            <person name="Clegg M.T."/>
            <person name="Duvall M.R."/>
        </authorList>
    </citation>
    <scope>NUCLEOTIDE SEQUENCE [LARGE SCALE GENOMIC DNA]</scope>
</reference>
<sequence length="48" mass="5331">MLAETAIADSDIWHGMYEASLGCFCLQPIGVFGCVECHMLQLLVDHYV</sequence>
<dbReference type="Proteomes" id="UP000256862">
    <property type="component" value="Chromosome CO2235"/>
</dbReference>
<accession>A0A375FRM7</accession>
<name>A0A375FRM7_9BURK</name>
<comment type="caution">
    <text evidence="1">The sequence shown here is derived from an EMBL/GenBank/DDBJ whole genome shotgun (WGS) entry which is preliminary data.</text>
</comment>
<protein>
    <submittedName>
        <fullName evidence="1">Uncharacterized protein</fullName>
    </submittedName>
</protein>
<evidence type="ECO:0000313" key="1">
    <source>
        <dbReference type="EMBL" id="SPC08546.1"/>
    </source>
</evidence>
<evidence type="ECO:0000313" key="2">
    <source>
        <dbReference type="EMBL" id="SPC14273.1"/>
    </source>
</evidence>
<reference evidence="1" key="2">
    <citation type="submission" date="2018-01" db="EMBL/GenBank/DDBJ databases">
        <authorList>
            <person name="Clerissi C."/>
        </authorList>
    </citation>
    <scope>NUCLEOTIDE SEQUENCE</scope>
    <source>
        <strain evidence="1">Cupriavidus oxalaticus LMG 2235</strain>
    </source>
</reference>
<dbReference type="AlphaFoldDB" id="A0A375FRM7"/>
<dbReference type="EMBL" id="OGUS01000121">
    <property type="protein sequence ID" value="SPC14273.1"/>
    <property type="molecule type" value="Genomic_DNA"/>
</dbReference>
<dbReference type="EMBL" id="OGUS01000093">
    <property type="protein sequence ID" value="SPC08546.1"/>
    <property type="molecule type" value="Genomic_DNA"/>
</dbReference>